<name>A0A222YY18_9CAUD</name>
<evidence type="ECO:0000313" key="1">
    <source>
        <dbReference type="EMBL" id="ASR76175.1"/>
    </source>
</evidence>
<gene>
    <name evidence="1" type="primary">130</name>
    <name evidence="1" type="ORF">PBI_BELLAMY_130</name>
</gene>
<protein>
    <submittedName>
        <fullName evidence="1">Uncharacterized protein</fullName>
    </submittedName>
</protein>
<dbReference type="GeneID" id="54981460"/>
<dbReference type="Pfam" id="PF23891">
    <property type="entry name" value="DUF7243"/>
    <property type="match status" value="1"/>
</dbReference>
<dbReference type="Proteomes" id="UP000221247">
    <property type="component" value="Segment"/>
</dbReference>
<sequence>MALKPVGSGITFATSGAAAVSSFIPHQSEYIRVVATGAAAHVAVGTNPTATTTDVVVITGEPEVLTIGRPSSQRVVAITTGTTTTIDFPEGTGSPFEKDDIVSLTINGAAHHDVGTLANAYVGIITDVGVLSVNRTAGFSGFHNTRIVVNADTSGIKTAFDFDYAELRDQFKVSAEAIAGTGMFYAQQIQTAGGPS</sequence>
<accession>A0A222YY18</accession>
<evidence type="ECO:0000313" key="2">
    <source>
        <dbReference type="Proteomes" id="UP000221247"/>
    </source>
</evidence>
<keyword evidence="2" id="KW-1185">Reference proteome</keyword>
<dbReference type="InterPro" id="IPR055667">
    <property type="entry name" value="DUF7243"/>
</dbReference>
<dbReference type="EMBL" id="MF351863">
    <property type="protein sequence ID" value="ASR76175.1"/>
    <property type="molecule type" value="Genomic_DNA"/>
</dbReference>
<proteinExistence type="predicted"/>
<organism evidence="1 2">
    <name type="scientific">Synechococcus phage Bellamy</name>
    <dbReference type="NCBI Taxonomy" id="2023996"/>
    <lineage>
        <taxon>Viruses</taxon>
        <taxon>Duplodnaviria</taxon>
        <taxon>Heunggongvirae</taxon>
        <taxon>Uroviricota</taxon>
        <taxon>Caudoviricetes</taxon>
        <taxon>Pantevenvirales</taxon>
        <taxon>Kyanoviridae</taxon>
        <taxon>Bellamyvirus</taxon>
        <taxon>Bellamyvirus bellamy</taxon>
    </lineage>
</organism>
<reference evidence="1 2" key="1">
    <citation type="submission" date="2017-06" db="EMBL/GenBank/DDBJ databases">
        <authorList>
            <person name="Kim H.J."/>
            <person name="Triplett B.A."/>
        </authorList>
    </citation>
    <scope>NUCLEOTIDE SEQUENCE [LARGE SCALE GENOMIC DNA]</scope>
</reference>
<dbReference type="RefSeq" id="YP_009791287.1">
    <property type="nucleotide sequence ID" value="NC_047838.1"/>
</dbReference>
<dbReference type="KEGG" id="vg:54981460"/>